<dbReference type="Proteomes" id="UP000192610">
    <property type="component" value="Unassembled WGS sequence"/>
</dbReference>
<keyword evidence="1" id="KW-0732">Signal</keyword>
<dbReference type="OrthoDB" id="1061929at2"/>
<dbReference type="Pfam" id="PF16407">
    <property type="entry name" value="PKD_2"/>
    <property type="match status" value="1"/>
</dbReference>
<evidence type="ECO:0008006" key="4">
    <source>
        <dbReference type="Google" id="ProtNLM"/>
    </source>
</evidence>
<keyword evidence="3" id="KW-1185">Reference proteome</keyword>
<reference evidence="3" key="1">
    <citation type="submission" date="2016-04" db="EMBL/GenBank/DDBJ databases">
        <authorList>
            <person name="Chen L."/>
            <person name="Zhuang W."/>
            <person name="Wang G."/>
        </authorList>
    </citation>
    <scope>NUCLEOTIDE SEQUENCE [LARGE SCALE GENOMIC DNA]</scope>
    <source>
        <strain evidence="3">17621</strain>
    </source>
</reference>
<evidence type="ECO:0000313" key="3">
    <source>
        <dbReference type="Proteomes" id="UP000192610"/>
    </source>
</evidence>
<accession>A0A1V9E9X9</accession>
<dbReference type="RefSeq" id="WP_081203198.1">
    <property type="nucleotide sequence ID" value="NZ_FOCZ01000005.1"/>
</dbReference>
<dbReference type="PROSITE" id="PS51257">
    <property type="entry name" value="PROKAR_LIPOPROTEIN"/>
    <property type="match status" value="1"/>
</dbReference>
<gene>
    <name evidence="2" type="ORF">A4H97_11515</name>
</gene>
<protein>
    <recommendedName>
        <fullName evidence="4">PKD-like family protein</fullName>
    </recommendedName>
</protein>
<comment type="caution">
    <text evidence="2">The sequence shown here is derived from an EMBL/GenBank/DDBJ whole genome shotgun (WGS) entry which is preliminary data.</text>
</comment>
<feature type="signal peptide" evidence="1">
    <location>
        <begin position="1"/>
        <end position="19"/>
    </location>
</feature>
<evidence type="ECO:0000256" key="1">
    <source>
        <dbReference type="SAM" id="SignalP"/>
    </source>
</evidence>
<feature type="chain" id="PRO_5010738028" description="PKD-like family protein" evidence="1">
    <location>
        <begin position="20"/>
        <end position="500"/>
    </location>
</feature>
<dbReference type="EMBL" id="LVXG01000056">
    <property type="protein sequence ID" value="OQP42784.1"/>
    <property type="molecule type" value="Genomic_DNA"/>
</dbReference>
<evidence type="ECO:0000313" key="2">
    <source>
        <dbReference type="EMBL" id="OQP42784.1"/>
    </source>
</evidence>
<dbReference type="AlphaFoldDB" id="A0A1V9E9X9"/>
<proteinExistence type="predicted"/>
<sequence length="500" mass="54756">MKKLYILIALFGLLAAACNKDDSTSAGPVVTLKVTGLKDTFNLYTHQDFLKATPAVESESSYDFYWTLFSTNFNAINGLGLIKPDTIARTKDLNYEVLNDPGAYILVFNARDKNTGIVRQVNMVVNITTLTMNGWYLVKDNGGKTDMDFIYPAGRIDNWISFFNGGNGLDGNLMSVAFVPQFKTVLTTQNTYSALMVVSQNDAAIYRVDNGARVMSYDSMFFSKPAVRKPQAVFQPVASTLLGFINDGKAYSMTKGTLFGNYPLTYNSISYNNLSPVVADAAMDIGWDPTRKSLFLYNGQTPKELVVNDSNGVKKLQNVKGNLQWMTGYAGSRSVALVLFRNPQDSGYLYKLNASFGPLFYGSPGYIVMNSDTLKPQHGLMNASVIGGNYDVDLIYYAYNGKIYMTDVATATETPLFDIPAGETVTAIQHIRFPEPVGTPPPAASLNVIAIATYNAGHYKIYQHPISGTGTIAPVAASFSGDGRVTKMIYMEKGNGTRIY</sequence>
<name>A0A1V9E9X9_9BACT</name>
<organism evidence="2 3">
    <name type="scientific">Niastella yeongjuensis</name>
    <dbReference type="NCBI Taxonomy" id="354355"/>
    <lineage>
        <taxon>Bacteria</taxon>
        <taxon>Pseudomonadati</taxon>
        <taxon>Bacteroidota</taxon>
        <taxon>Chitinophagia</taxon>
        <taxon>Chitinophagales</taxon>
        <taxon>Chitinophagaceae</taxon>
        <taxon>Niastella</taxon>
    </lineage>
</organism>
<dbReference type="InterPro" id="IPR032183">
    <property type="entry name" value="PKD-like"/>
</dbReference>
<dbReference type="STRING" id="354355.SAMN05660816_02971"/>